<dbReference type="GO" id="GO:0004674">
    <property type="term" value="F:protein serine/threonine kinase activity"/>
    <property type="evidence" value="ECO:0007669"/>
    <property type="project" value="TreeGrafter"/>
</dbReference>
<dbReference type="EMBL" id="BDGG01000005">
    <property type="protein sequence ID" value="GAU99520.1"/>
    <property type="molecule type" value="Genomic_DNA"/>
</dbReference>
<reference evidence="2 3" key="1">
    <citation type="journal article" date="2016" name="Nat. Commun.">
        <title>Extremotolerant tardigrade genome and improved radiotolerance of human cultured cells by tardigrade-unique protein.</title>
        <authorList>
            <person name="Hashimoto T."/>
            <person name="Horikawa D.D."/>
            <person name="Saito Y."/>
            <person name="Kuwahara H."/>
            <person name="Kozuka-Hata H."/>
            <person name="Shin-I T."/>
            <person name="Minakuchi Y."/>
            <person name="Ohishi K."/>
            <person name="Motoyama A."/>
            <person name="Aizu T."/>
            <person name="Enomoto A."/>
            <person name="Kondo K."/>
            <person name="Tanaka S."/>
            <person name="Hara Y."/>
            <person name="Koshikawa S."/>
            <person name="Sagara H."/>
            <person name="Miura T."/>
            <person name="Yokobori S."/>
            <person name="Miyagawa K."/>
            <person name="Suzuki Y."/>
            <person name="Kubo T."/>
            <person name="Oyama M."/>
            <person name="Kohara Y."/>
            <person name="Fujiyama A."/>
            <person name="Arakawa K."/>
            <person name="Katayama T."/>
            <person name="Toyoda A."/>
            <person name="Kunieda T."/>
        </authorList>
    </citation>
    <scope>NUCLEOTIDE SEQUENCE [LARGE SCALE GENOMIC DNA]</scope>
    <source>
        <strain evidence="2 3">YOKOZUNA-1</strain>
    </source>
</reference>
<gene>
    <name evidence="2" type="primary">RvY_10512-1</name>
    <name evidence="2" type="synonym">RvY_10512.1</name>
    <name evidence="2" type="ORF">RvY_10512</name>
</gene>
<dbReference type="PROSITE" id="PS50011">
    <property type="entry name" value="PROTEIN_KINASE_DOM"/>
    <property type="match status" value="1"/>
</dbReference>
<name>A0A1D1VF27_RAMVA</name>
<dbReference type="Gene3D" id="1.10.510.10">
    <property type="entry name" value="Transferase(Phosphotransferase) domain 1"/>
    <property type="match status" value="1"/>
</dbReference>
<sequence>METCSATTPANKKQPTKSVVRLCKLLARMSRWIRKSEAIKPSISITCCMDEPVEPLSSSPLPTNPVNVTPTLVISTVGQSSYFNALPLPSPSSPRAFASYPPTPDYVKFPSEPSCSSSTEAFFPRDALFERLAGEFSHEEGETKDWAIDYRDLEIGARLQGNSTGDIYIGRWHGNVLIYKHNAENSVEDFLADVENMSKIRHENILLFLGATVDNEEELAIVMQPPKHQQSLHQLLNSPRRLNKLPHNLKWSTAHQLAQVVSYLHAKDIQVGTSLHTGNVFLESEKIKLSLLDFGVGPADMFSRGNSSRNHLSSFLAPELLCTASDVSALGMQQLKAQCSEATDSFAFGSILYELFTEQKPFRGLSSQELQSLLQSEEFARLIDRSDIPPSIQKIILHCWQYLPEDRPTFAHILTSLKCKTFLHSHHSTSQPDLLDVIGTSRSKSFSSFQM</sequence>
<dbReference type="AlphaFoldDB" id="A0A1D1VF27"/>
<evidence type="ECO:0000259" key="1">
    <source>
        <dbReference type="PROSITE" id="PS50011"/>
    </source>
</evidence>
<dbReference type="Proteomes" id="UP000186922">
    <property type="component" value="Unassembled WGS sequence"/>
</dbReference>
<comment type="caution">
    <text evidence="2">The sequence shown here is derived from an EMBL/GenBank/DDBJ whole genome shotgun (WGS) entry which is preliminary data.</text>
</comment>
<dbReference type="InterPro" id="IPR000719">
    <property type="entry name" value="Prot_kinase_dom"/>
</dbReference>
<dbReference type="Gene3D" id="3.30.200.20">
    <property type="entry name" value="Phosphorylase Kinase, domain 1"/>
    <property type="match status" value="1"/>
</dbReference>
<dbReference type="SUPFAM" id="SSF56112">
    <property type="entry name" value="Protein kinase-like (PK-like)"/>
    <property type="match status" value="1"/>
</dbReference>
<dbReference type="Pfam" id="PF07714">
    <property type="entry name" value="PK_Tyr_Ser-Thr"/>
    <property type="match status" value="1"/>
</dbReference>
<dbReference type="InterPro" id="IPR001245">
    <property type="entry name" value="Ser-Thr/Tyr_kinase_cat_dom"/>
</dbReference>
<protein>
    <recommendedName>
        <fullName evidence="1">Protein kinase domain-containing protein</fullName>
    </recommendedName>
</protein>
<organism evidence="2 3">
    <name type="scientific">Ramazzottius varieornatus</name>
    <name type="common">Water bear</name>
    <name type="synonym">Tardigrade</name>
    <dbReference type="NCBI Taxonomy" id="947166"/>
    <lineage>
        <taxon>Eukaryota</taxon>
        <taxon>Metazoa</taxon>
        <taxon>Ecdysozoa</taxon>
        <taxon>Tardigrada</taxon>
        <taxon>Eutardigrada</taxon>
        <taxon>Parachela</taxon>
        <taxon>Hypsibioidea</taxon>
        <taxon>Ramazzottiidae</taxon>
        <taxon>Ramazzottius</taxon>
    </lineage>
</organism>
<dbReference type="STRING" id="947166.A0A1D1VF27"/>
<dbReference type="PANTHER" id="PTHR44329">
    <property type="entry name" value="SERINE/THREONINE-PROTEIN KINASE TNNI3K-RELATED"/>
    <property type="match status" value="1"/>
</dbReference>
<dbReference type="InterPro" id="IPR011009">
    <property type="entry name" value="Kinase-like_dom_sf"/>
</dbReference>
<dbReference type="GO" id="GO:0005524">
    <property type="term" value="F:ATP binding"/>
    <property type="evidence" value="ECO:0007669"/>
    <property type="project" value="InterPro"/>
</dbReference>
<accession>A0A1D1VF27</accession>
<keyword evidence="3" id="KW-1185">Reference proteome</keyword>
<feature type="domain" description="Protein kinase" evidence="1">
    <location>
        <begin position="153"/>
        <end position="423"/>
    </location>
</feature>
<evidence type="ECO:0000313" key="3">
    <source>
        <dbReference type="Proteomes" id="UP000186922"/>
    </source>
</evidence>
<proteinExistence type="predicted"/>
<dbReference type="OrthoDB" id="774951at2759"/>
<evidence type="ECO:0000313" key="2">
    <source>
        <dbReference type="EMBL" id="GAU99520.1"/>
    </source>
</evidence>
<dbReference type="InterPro" id="IPR051681">
    <property type="entry name" value="Ser/Thr_Kinases-Pseudokinases"/>
</dbReference>